<dbReference type="Proteomes" id="UP001199469">
    <property type="component" value="Unassembled WGS sequence"/>
</dbReference>
<evidence type="ECO:0000313" key="5">
    <source>
        <dbReference type="EMBL" id="MCD2196623.1"/>
    </source>
</evidence>
<feature type="active site" evidence="3">
    <location>
        <position position="420"/>
    </location>
</feature>
<reference evidence="5 6" key="1">
    <citation type="submission" date="2021-11" db="EMBL/GenBank/DDBJ databases">
        <title>Draft genome sequence of Actinomycetospora sp. SF1 isolated from the rhizosphere soil.</title>
        <authorList>
            <person name="Duangmal K."/>
            <person name="Chantavorakit T."/>
        </authorList>
    </citation>
    <scope>NUCLEOTIDE SEQUENCE [LARGE SCALE GENOMIC DNA]</scope>
    <source>
        <strain evidence="5 6">TBRC 5722</strain>
    </source>
</reference>
<dbReference type="InterPro" id="IPR043129">
    <property type="entry name" value="ATPase_NBD"/>
</dbReference>
<keyword evidence="6" id="KW-1185">Reference proteome</keyword>
<dbReference type="Pfam" id="PF22645">
    <property type="entry name" value="GKRP_SIS_N"/>
    <property type="match status" value="1"/>
</dbReference>
<dbReference type="NCBIfam" id="NF009222">
    <property type="entry name" value="PRK12570.1"/>
    <property type="match status" value="1"/>
</dbReference>
<dbReference type="SUPFAM" id="SSF53067">
    <property type="entry name" value="Actin-like ATPase domain"/>
    <property type="match status" value="1"/>
</dbReference>
<dbReference type="CDD" id="cd05007">
    <property type="entry name" value="SIS_Etherase"/>
    <property type="match status" value="1"/>
</dbReference>
<dbReference type="PANTHER" id="PTHR10088">
    <property type="entry name" value="GLUCOKINASE REGULATORY PROTEIN"/>
    <property type="match status" value="1"/>
</dbReference>
<comment type="function">
    <text evidence="3">Specifically catalyzes the cleavage of the D-lactyl ether substituent of MurNAc 6-phosphate, producing GlcNAc 6-phosphate and D-lactate.</text>
</comment>
<dbReference type="Gene3D" id="3.40.50.10490">
    <property type="entry name" value="Glucose-6-phosphate isomerase like protein, domain 1"/>
    <property type="match status" value="1"/>
</dbReference>
<dbReference type="Pfam" id="PF01869">
    <property type="entry name" value="BcrAD_BadFG"/>
    <property type="match status" value="1"/>
</dbReference>
<evidence type="ECO:0000259" key="4">
    <source>
        <dbReference type="PROSITE" id="PS51464"/>
    </source>
</evidence>
<dbReference type="Gene3D" id="3.30.420.40">
    <property type="match status" value="1"/>
</dbReference>
<dbReference type="InterPro" id="IPR046348">
    <property type="entry name" value="SIS_dom_sf"/>
</dbReference>
<dbReference type="NCBIfam" id="NF003915">
    <property type="entry name" value="PRK05441.1"/>
    <property type="match status" value="1"/>
</dbReference>
<dbReference type="RefSeq" id="WP_230738504.1">
    <property type="nucleotide sequence ID" value="NZ_JAJNDB010000006.1"/>
</dbReference>
<proteinExistence type="inferred from homology"/>
<dbReference type="Gene3D" id="1.10.8.1080">
    <property type="match status" value="1"/>
</dbReference>
<comment type="similarity">
    <text evidence="3">Belongs to the GCKR-like family. MurNAc-6-P etherase subfamily.</text>
</comment>
<comment type="catalytic activity">
    <reaction evidence="3">
        <text>N-acetyl-D-muramate 6-phosphate + H2O = N-acetyl-D-glucosamine 6-phosphate + (R)-lactate</text>
        <dbReference type="Rhea" id="RHEA:26410"/>
        <dbReference type="ChEBI" id="CHEBI:15377"/>
        <dbReference type="ChEBI" id="CHEBI:16004"/>
        <dbReference type="ChEBI" id="CHEBI:57513"/>
        <dbReference type="ChEBI" id="CHEBI:58722"/>
        <dbReference type="EC" id="4.2.1.126"/>
    </reaction>
</comment>
<dbReference type="PANTHER" id="PTHR10088:SF4">
    <property type="entry name" value="GLUCOKINASE REGULATORY PROTEIN"/>
    <property type="match status" value="1"/>
</dbReference>
<keyword evidence="1 3" id="KW-0456">Lyase</keyword>
<dbReference type="InterPro" id="IPR002731">
    <property type="entry name" value="ATPase_BadF"/>
</dbReference>
<comment type="caution">
    <text evidence="5">The sequence shown here is derived from an EMBL/GenBank/DDBJ whole genome shotgun (WGS) entry which is preliminary data.</text>
</comment>
<comment type="subunit">
    <text evidence="3">Homodimer.</text>
</comment>
<dbReference type="EC" id="4.2.1.126" evidence="3"/>
<dbReference type="GO" id="GO:0016829">
    <property type="term" value="F:lyase activity"/>
    <property type="evidence" value="ECO:0007669"/>
    <property type="project" value="UniProtKB-KW"/>
</dbReference>
<dbReference type="InterPro" id="IPR001347">
    <property type="entry name" value="SIS_dom"/>
</dbReference>
<feature type="active site" description="Proton donor" evidence="3">
    <location>
        <position position="389"/>
    </location>
</feature>
<feature type="domain" description="SIS" evidence="4">
    <location>
        <begin position="361"/>
        <end position="524"/>
    </location>
</feature>
<comment type="pathway">
    <text evidence="3">Amino-sugar metabolism; N-acetylmuramate degradation.</text>
</comment>
<protein>
    <recommendedName>
        <fullName evidence="3">N-acetylmuramic acid 6-phosphate etherase</fullName>
        <shortName evidence="3">MurNAc-6-P etherase</shortName>
        <ecNumber evidence="3">4.2.1.126</ecNumber>
    </recommendedName>
    <alternativeName>
        <fullName evidence="3">N-acetylmuramic acid 6-phosphate hydrolase</fullName>
    </alternativeName>
    <alternativeName>
        <fullName evidence="3">N-acetylmuramic acid 6-phosphate lyase</fullName>
    </alternativeName>
</protein>
<comment type="miscellaneous">
    <text evidence="3">A lyase-type mechanism (elimination/hydration) is suggested for the cleavage of the lactyl ether bond of MurNAc 6-phosphate, with the formation of an alpha,beta-unsaturated aldehyde intermediate with (E)-stereochemistry, followed by the syn addition of water to give product.</text>
</comment>
<dbReference type="InterPro" id="IPR040190">
    <property type="entry name" value="MURQ/GCKR"/>
</dbReference>
<evidence type="ECO:0000256" key="1">
    <source>
        <dbReference type="ARBA" id="ARBA00023239"/>
    </source>
</evidence>
<gene>
    <name evidence="3" type="primary">murQ</name>
    <name evidence="5" type="ORF">LQ327_24935</name>
</gene>
<sequence length="606" mass="58845">MTTVVAVDMGRSGARVLRREPGCPDIRRTTPAGAGLGDAGGPAAVAAAVRAAVAAPPTDGPWSLVVGVPGALTHPGAAEELTDLLASGWHGPDPIAVALSSDVVAWHAGAFAAPSPGSQVVLAVGTGAVALGVGADGRVRRVDGHGLLLGDSGGGARLGQEGLRAALRALDGAGPATALAGPAREMLAGRPDSPAAFAGFAPAVLAAADGGDGVARALVDDAVTALAATVDAAGGSRAGTEVAVVGGLADALAPRLADARPDLDLRGPDGDAIAGLLRLLDDPGTAHEPFVTRRAAPVPGQTWGLAAEVDRLPTELVRAGSEELDALTTPVLVARLLDGQAAAPAAVAAVAGALTQAVDVLAEAFRTGGRLVYAGAGTSGRLAMQDAAELPPTFGIDSARALALLAGGAGAAGAAVENAEDDDVAGRADVEAAGVGPGDVLIGVAASGRTPYVLGALRAADDRGAATVAVVNATGSPAAALAGTAIELVTGPEVLAGSTRLAAGTAQKVALNTLTTAAMVRAGATYGPWMVGVRVTNAKLRRRAERIVCDAAGVDIGLARAALADAHDDVATALVALLAGLDGDSARARLAAAGSVRAAVDPEAIG</sequence>
<evidence type="ECO:0000313" key="6">
    <source>
        <dbReference type="Proteomes" id="UP001199469"/>
    </source>
</evidence>
<accession>A0ABS8PEF1</accession>
<dbReference type="SUPFAM" id="SSF53697">
    <property type="entry name" value="SIS domain"/>
    <property type="match status" value="1"/>
</dbReference>
<evidence type="ECO:0000256" key="2">
    <source>
        <dbReference type="ARBA" id="ARBA00023277"/>
    </source>
</evidence>
<name>A0ABS8PEF1_9PSEU</name>
<dbReference type="PROSITE" id="PS51464">
    <property type="entry name" value="SIS"/>
    <property type="match status" value="1"/>
</dbReference>
<dbReference type="EMBL" id="JAJNDB010000006">
    <property type="protein sequence ID" value="MCD2196623.1"/>
    <property type="molecule type" value="Genomic_DNA"/>
</dbReference>
<keyword evidence="2 3" id="KW-0119">Carbohydrate metabolism</keyword>
<organism evidence="5 6">
    <name type="scientific">Actinomycetospora endophytica</name>
    <dbReference type="NCBI Taxonomy" id="2291215"/>
    <lineage>
        <taxon>Bacteria</taxon>
        <taxon>Bacillati</taxon>
        <taxon>Actinomycetota</taxon>
        <taxon>Actinomycetes</taxon>
        <taxon>Pseudonocardiales</taxon>
        <taxon>Pseudonocardiaceae</taxon>
        <taxon>Actinomycetospora</taxon>
    </lineage>
</organism>
<evidence type="ECO:0000256" key="3">
    <source>
        <dbReference type="HAMAP-Rule" id="MF_00068"/>
    </source>
</evidence>
<dbReference type="InterPro" id="IPR005488">
    <property type="entry name" value="Etherase_MurQ"/>
</dbReference>
<dbReference type="HAMAP" id="MF_00068">
    <property type="entry name" value="MurQ"/>
    <property type="match status" value="1"/>
</dbReference>